<comment type="caution">
    <text evidence="2">The sequence shown here is derived from an EMBL/GenBank/DDBJ whole genome shotgun (WGS) entry which is preliminary data.</text>
</comment>
<feature type="region of interest" description="Disordered" evidence="1">
    <location>
        <begin position="167"/>
        <end position="187"/>
    </location>
</feature>
<protein>
    <submittedName>
        <fullName evidence="2">Uncharacterized protein</fullName>
    </submittedName>
</protein>
<name>A0ABR1XBK9_9PEZI</name>
<dbReference type="RefSeq" id="XP_066674746.1">
    <property type="nucleotide sequence ID" value="XM_066804973.1"/>
</dbReference>
<sequence length="218" mass="23197">MSVVNIATYCLRESGVQSLSQDIIESSLSSFFSPNPSFHFDVIRRAETRSPGEGRRSYPTRYKSPRGSISAQQERKTPGESSLLSNLNGGAANSKHLGQFRIELLQLLRVLLLPDLKVVIEGPQRVEQSILAMCQLVVMEVGVGELEGQEVGATIVQRDAHAQQLPLQDSGAGEPEATDVAGVGGANGVEEGVENADSICLSESLATAKGEDAHGLIA</sequence>
<proteinExistence type="predicted"/>
<evidence type="ECO:0000313" key="2">
    <source>
        <dbReference type="EMBL" id="KAK8093973.1"/>
    </source>
</evidence>
<evidence type="ECO:0000313" key="3">
    <source>
        <dbReference type="Proteomes" id="UP001433268"/>
    </source>
</evidence>
<dbReference type="GeneID" id="92038033"/>
<evidence type="ECO:0000256" key="1">
    <source>
        <dbReference type="SAM" id="MobiDB-lite"/>
    </source>
</evidence>
<feature type="region of interest" description="Disordered" evidence="1">
    <location>
        <begin position="44"/>
        <end position="87"/>
    </location>
</feature>
<reference evidence="2 3" key="1">
    <citation type="submission" date="2023-01" db="EMBL/GenBank/DDBJ databases">
        <title>Analysis of 21 Apiospora genomes using comparative genomics revels a genus with tremendous synthesis potential of carbohydrate active enzymes and secondary metabolites.</title>
        <authorList>
            <person name="Sorensen T."/>
        </authorList>
    </citation>
    <scope>NUCLEOTIDE SEQUENCE [LARGE SCALE GENOMIC DNA]</scope>
    <source>
        <strain evidence="2 3">CBS 114990</strain>
    </source>
</reference>
<dbReference type="EMBL" id="JAQQWN010000002">
    <property type="protein sequence ID" value="KAK8093973.1"/>
    <property type="molecule type" value="Genomic_DNA"/>
</dbReference>
<accession>A0ABR1XBK9</accession>
<feature type="compositionally biased region" description="Basic and acidic residues" evidence="1">
    <location>
        <begin position="44"/>
        <end position="56"/>
    </location>
</feature>
<dbReference type="Proteomes" id="UP001433268">
    <property type="component" value="Unassembled WGS sequence"/>
</dbReference>
<keyword evidence="3" id="KW-1185">Reference proteome</keyword>
<gene>
    <name evidence="2" type="ORF">PG997_000658</name>
</gene>
<organism evidence="2 3">
    <name type="scientific">Apiospora hydei</name>
    <dbReference type="NCBI Taxonomy" id="1337664"/>
    <lineage>
        <taxon>Eukaryota</taxon>
        <taxon>Fungi</taxon>
        <taxon>Dikarya</taxon>
        <taxon>Ascomycota</taxon>
        <taxon>Pezizomycotina</taxon>
        <taxon>Sordariomycetes</taxon>
        <taxon>Xylariomycetidae</taxon>
        <taxon>Amphisphaeriales</taxon>
        <taxon>Apiosporaceae</taxon>
        <taxon>Apiospora</taxon>
    </lineage>
</organism>